<accession>A0A7S4GFJ4</accession>
<evidence type="ECO:0000256" key="1">
    <source>
        <dbReference type="SAM" id="MobiDB-lite"/>
    </source>
</evidence>
<dbReference type="AlphaFoldDB" id="A0A7S4GFJ4"/>
<feature type="region of interest" description="Disordered" evidence="1">
    <location>
        <begin position="118"/>
        <end position="152"/>
    </location>
</feature>
<reference evidence="2" key="1">
    <citation type="submission" date="2021-01" db="EMBL/GenBank/DDBJ databases">
        <authorList>
            <person name="Corre E."/>
            <person name="Pelletier E."/>
            <person name="Niang G."/>
            <person name="Scheremetjew M."/>
            <person name="Finn R."/>
            <person name="Kale V."/>
            <person name="Holt S."/>
            <person name="Cochrane G."/>
            <person name="Meng A."/>
            <person name="Brown T."/>
            <person name="Cohen L."/>
        </authorList>
    </citation>
    <scope>NUCLEOTIDE SEQUENCE</scope>
    <source>
        <strain evidence="2">CCMP1594</strain>
    </source>
</reference>
<evidence type="ECO:0000313" key="2">
    <source>
        <dbReference type="EMBL" id="CAE0835281.1"/>
    </source>
</evidence>
<organism evidence="2">
    <name type="scientific">Eutreptiella gymnastica</name>
    <dbReference type="NCBI Taxonomy" id="73025"/>
    <lineage>
        <taxon>Eukaryota</taxon>
        <taxon>Discoba</taxon>
        <taxon>Euglenozoa</taxon>
        <taxon>Euglenida</taxon>
        <taxon>Spirocuta</taxon>
        <taxon>Euglenophyceae</taxon>
        <taxon>Eutreptiales</taxon>
        <taxon>Eutreptiaceae</taxon>
        <taxon>Eutreptiella</taxon>
    </lineage>
</organism>
<name>A0A7S4GFJ4_9EUGL</name>
<feature type="region of interest" description="Disordered" evidence="1">
    <location>
        <begin position="180"/>
        <end position="213"/>
    </location>
</feature>
<feature type="compositionally biased region" description="Basic residues" evidence="1">
    <location>
        <begin position="196"/>
        <end position="206"/>
    </location>
</feature>
<gene>
    <name evidence="2" type="ORF">EGYM00163_LOCUS46589</name>
</gene>
<feature type="compositionally biased region" description="Low complexity" evidence="1">
    <location>
        <begin position="131"/>
        <end position="143"/>
    </location>
</feature>
<sequence length="213" mass="24370">MTALVAQSGDMHPMPQSAAAVDFGGLTDHDDYAARPLVPATAHEQSMDTFQGHHGQEWQTYYSPEQMQAWYQQQAMYMQEYGYAPDVAQHHAYAQYAATAMDPTYGYYNYWGTEQQDDQVKRQRTKKPAKKASQSKPKAPANSTVKLPPIRHTQMVKLERDACRIQEENLAIYKRLQDVRSSGYPGPVLKEPTKPQRPRQEKKKTPPKPEWQA</sequence>
<protein>
    <submittedName>
        <fullName evidence="2">Uncharacterized protein</fullName>
    </submittedName>
</protein>
<dbReference type="EMBL" id="HBJA01135503">
    <property type="protein sequence ID" value="CAE0835281.1"/>
    <property type="molecule type" value="Transcribed_RNA"/>
</dbReference>
<proteinExistence type="predicted"/>